<feature type="transmembrane region" description="Helical" evidence="1">
    <location>
        <begin position="126"/>
        <end position="150"/>
    </location>
</feature>
<dbReference type="Proteomes" id="UP000315938">
    <property type="component" value="Unassembled WGS sequence"/>
</dbReference>
<feature type="transmembrane region" description="Helical" evidence="1">
    <location>
        <begin position="69"/>
        <end position="90"/>
    </location>
</feature>
<evidence type="ECO:0000313" key="2">
    <source>
        <dbReference type="EMBL" id="TRX99846.1"/>
    </source>
</evidence>
<keyword evidence="1" id="KW-1133">Transmembrane helix</keyword>
<name>A0A553II35_ACHLA</name>
<dbReference type="OMA" id="SAYIWQY"/>
<feature type="transmembrane region" description="Helical" evidence="1">
    <location>
        <begin position="12"/>
        <end position="30"/>
    </location>
</feature>
<gene>
    <name evidence="2" type="ORF">FNV44_02060</name>
</gene>
<dbReference type="EMBL" id="VKID01000001">
    <property type="protein sequence ID" value="TRX99846.1"/>
    <property type="molecule type" value="Genomic_DNA"/>
</dbReference>
<organism evidence="2 3">
    <name type="scientific">Acholeplasma laidlawii</name>
    <dbReference type="NCBI Taxonomy" id="2148"/>
    <lineage>
        <taxon>Bacteria</taxon>
        <taxon>Bacillati</taxon>
        <taxon>Mycoplasmatota</taxon>
        <taxon>Mollicutes</taxon>
        <taxon>Acholeplasmatales</taxon>
        <taxon>Acholeplasmataceae</taxon>
        <taxon>Acholeplasma</taxon>
    </lineage>
</organism>
<keyword evidence="1" id="KW-0812">Transmembrane</keyword>
<evidence type="ECO:0000256" key="1">
    <source>
        <dbReference type="SAM" id="Phobius"/>
    </source>
</evidence>
<dbReference type="PANTHER" id="PTHR40044:SF1">
    <property type="entry name" value="INTEGRAL MEMBRANE PROTEIN"/>
    <property type="match status" value="1"/>
</dbReference>
<sequence length="163" mass="18666">MKKGLDLKDIVIQMTISAIYVVLVFVFYFMSFEAIQFRIAEILLVLVFFNKKHTIGLVFGTFLANYFGAFGLIDALYGSLATLLVCIFLYTFRKQWVLALLIFPALFNGLVISFEISYHFDTFNVYWFNFGTIALGELIVVALLGIPFMLSLKKTDVLMEYLT</sequence>
<dbReference type="InterPro" id="IPR010387">
    <property type="entry name" value="QueT"/>
</dbReference>
<dbReference type="RefSeq" id="WP_012242655.1">
    <property type="nucleotide sequence ID" value="NZ_CP103951.1"/>
</dbReference>
<dbReference type="AlphaFoldDB" id="A0A553II35"/>
<protein>
    <submittedName>
        <fullName evidence="2">QueT transporter family protein</fullName>
    </submittedName>
</protein>
<feature type="transmembrane region" description="Helical" evidence="1">
    <location>
        <begin position="42"/>
        <end position="63"/>
    </location>
</feature>
<comment type="caution">
    <text evidence="2">The sequence shown here is derived from an EMBL/GenBank/DDBJ whole genome shotgun (WGS) entry which is preliminary data.</text>
</comment>
<dbReference type="Pfam" id="PF06177">
    <property type="entry name" value="QueT"/>
    <property type="match status" value="1"/>
</dbReference>
<reference evidence="2 3" key="1">
    <citation type="submission" date="2019-07" db="EMBL/GenBank/DDBJ databases">
        <title>Genome sequence of Acholeplasma laidlawii strain with increased resistance to erythromycin.</title>
        <authorList>
            <person name="Medvedeva E.S."/>
            <person name="Baranova N.B."/>
            <person name="Siniagina M.N."/>
            <person name="Mouzykantov A."/>
            <person name="Chernova O.A."/>
            <person name="Chernov V.M."/>
        </authorList>
    </citation>
    <scope>NUCLEOTIDE SEQUENCE [LARGE SCALE GENOMIC DNA]</scope>
    <source>
        <strain evidence="2 3">PG8REry</strain>
    </source>
</reference>
<dbReference type="GeneID" id="41338872"/>
<dbReference type="PANTHER" id="PTHR40044">
    <property type="entry name" value="INTEGRAL MEMBRANE PROTEIN-RELATED"/>
    <property type="match status" value="1"/>
</dbReference>
<proteinExistence type="predicted"/>
<feature type="transmembrane region" description="Helical" evidence="1">
    <location>
        <begin position="97"/>
        <end position="120"/>
    </location>
</feature>
<dbReference type="PIRSF" id="PIRSF031501">
    <property type="entry name" value="QueT"/>
    <property type="match status" value="1"/>
</dbReference>
<evidence type="ECO:0000313" key="3">
    <source>
        <dbReference type="Proteomes" id="UP000315938"/>
    </source>
</evidence>
<accession>A0A553II35</accession>
<keyword evidence="1" id="KW-0472">Membrane</keyword>